<organism evidence="1 2">
    <name type="scientific">Candidatus Lloydbacteria bacterium RIFCSPLOWO2_01_FULL_50_20</name>
    <dbReference type="NCBI Taxonomy" id="1798665"/>
    <lineage>
        <taxon>Bacteria</taxon>
        <taxon>Candidatus Lloydiibacteriota</taxon>
    </lineage>
</organism>
<proteinExistence type="predicted"/>
<dbReference type="Proteomes" id="UP000178534">
    <property type="component" value="Unassembled WGS sequence"/>
</dbReference>
<accession>A0A1G2DCV7</accession>
<dbReference type="AlphaFoldDB" id="A0A1G2DCV7"/>
<comment type="caution">
    <text evidence="1">The sequence shown here is derived from an EMBL/GenBank/DDBJ whole genome shotgun (WGS) entry which is preliminary data.</text>
</comment>
<dbReference type="STRING" id="1798665.A2942_04430"/>
<name>A0A1G2DCV7_9BACT</name>
<gene>
    <name evidence="1" type="ORF">A2942_04430</name>
</gene>
<sequence>MVRENFMRSLSVGFIKKYAGHPSVIALTDLKRWKTRFEEMVEGFTPEEKIHTLRMIATFIQYWDTLSKKERSIAAHEIAVALIAKQRATNVLKEMAADPNAYLPVSTTLQ</sequence>
<evidence type="ECO:0000313" key="2">
    <source>
        <dbReference type="Proteomes" id="UP000178534"/>
    </source>
</evidence>
<reference evidence="1 2" key="1">
    <citation type="journal article" date="2016" name="Nat. Commun.">
        <title>Thousands of microbial genomes shed light on interconnected biogeochemical processes in an aquifer system.</title>
        <authorList>
            <person name="Anantharaman K."/>
            <person name="Brown C.T."/>
            <person name="Hug L.A."/>
            <person name="Sharon I."/>
            <person name="Castelle C.J."/>
            <person name="Probst A.J."/>
            <person name="Thomas B.C."/>
            <person name="Singh A."/>
            <person name="Wilkins M.J."/>
            <person name="Karaoz U."/>
            <person name="Brodie E.L."/>
            <person name="Williams K.H."/>
            <person name="Hubbard S.S."/>
            <person name="Banfield J.F."/>
        </authorList>
    </citation>
    <scope>NUCLEOTIDE SEQUENCE [LARGE SCALE GENOMIC DNA]</scope>
</reference>
<dbReference type="EMBL" id="MHLP01000037">
    <property type="protein sequence ID" value="OGZ11464.1"/>
    <property type="molecule type" value="Genomic_DNA"/>
</dbReference>
<protein>
    <submittedName>
        <fullName evidence="1">Uncharacterized protein</fullName>
    </submittedName>
</protein>
<evidence type="ECO:0000313" key="1">
    <source>
        <dbReference type="EMBL" id="OGZ11464.1"/>
    </source>
</evidence>